<feature type="domain" description="PAC" evidence="7">
    <location>
        <begin position="416"/>
        <end position="468"/>
    </location>
</feature>
<dbReference type="CDD" id="cd01949">
    <property type="entry name" value="GGDEF"/>
    <property type="match status" value="1"/>
</dbReference>
<dbReference type="InterPro" id="IPR035965">
    <property type="entry name" value="PAS-like_dom_sf"/>
</dbReference>
<dbReference type="PANTHER" id="PTHR44757:SF2">
    <property type="entry name" value="BIOFILM ARCHITECTURE MAINTENANCE PROTEIN MBAA"/>
    <property type="match status" value="1"/>
</dbReference>
<feature type="domain" description="EAL" evidence="8">
    <location>
        <begin position="768"/>
        <end position="1023"/>
    </location>
</feature>
<dbReference type="Gene3D" id="3.30.450.20">
    <property type="entry name" value="PAS domain"/>
    <property type="match status" value="3"/>
</dbReference>
<dbReference type="SMART" id="SM00086">
    <property type="entry name" value="PAC"/>
    <property type="match status" value="3"/>
</dbReference>
<keyword evidence="11" id="KW-1185">Reference proteome</keyword>
<dbReference type="EC" id="3.1.4.52" evidence="2"/>
<dbReference type="InterPro" id="IPR029787">
    <property type="entry name" value="Nucleotide_cyclase"/>
</dbReference>
<evidence type="ECO:0000259" key="8">
    <source>
        <dbReference type="PROSITE" id="PS50883"/>
    </source>
</evidence>
<evidence type="ECO:0000256" key="1">
    <source>
        <dbReference type="ARBA" id="ARBA00001946"/>
    </source>
</evidence>
<feature type="transmembrane region" description="Helical" evidence="5">
    <location>
        <begin position="44"/>
        <end position="61"/>
    </location>
</feature>
<sequence>MVPLFDIAAVVLVLGGGLGLFFFRYINRSRDRRTAYGLRRRYETLYNAAASALWVVDLSALHNKFLGHGVRDLPSLEKFLARVDERELNLQGLIRVREVNWASVELFVARNKSALLKHINQVCLQQSLPVTALNSRGVREGVWNLDFEIVLPDCGGHDIALWVNAALPLFQSGFDDVLVTLIDITDRQRMAKRLVETEGFWKHIVESVPDLVYVNDQEKKQIRYANREVGEMLGYSSDDIHDFDRGYWSQLVHPDDKQTMQQATHKAANLEPGEILETRFRMRHRNGQWRWMYFRNRVFEQTEAGGVKSYLGLGRDITAEYEAKRQIEEREEHYRLLAENMADVVWTTDRNFQIRYISPSVTRVFGYSPQEVIGTKIFDLFSDDQIDVFRAEIRQHIRRHRSQVDRENAFIAKDVYSLEMEAQCKSGRAITIELSLSFLVDTFGKIQGVTGTCRDISSRCRAENDLRMAAGVFENSTEAIIIANSNGEIIQVNRAFSGITGYAPTEVEGRSIPAVLGIRNRHQIDDLWWHLDEHGFWQRDIALIRRGGNPFPAWMGMTAIHDDREKLVSYIAIFSDVSERKANEEAIHRLAFYDELTGLANRTLMSQEINRCVERSQRGDFMFALLYLDLDRFKPVNDSLGHAAGDTLLQDVAGRLRQCVRDGDLVSRMGGDEFTILLGVTSENEGKARRAAIHVARKVLAGFELPFSLMGREIFISASIGIAVAGRDGVIGSELLKNADTAMYYAKGKGRNNYQFYMSDMNSRAMERLELENDLRRAIEQHQLKLEYQPQISAKSGAAVGMEALLRWDHPEKGRLMPAQFITIAEESGVIISIGRWVIQEACQQLVQWRKDGVAIERVAVNLSAIQLNDDVNLVDIVSQALQKTRIDPGMLELEITESMMMENVDSVMQVLRRLKALGVRISVDDFGTGYSSLSYLRQFPLDTLKIDKSFIRTLPGGENDEQIVRAIVAIAHSLKLGVIAEGVENEAQQELLTLLGCEEVQGFLFGRALPPDNVLDWFEQTELTNTSSLSKSVSALH</sequence>
<feature type="domain" description="PAC" evidence="7">
    <location>
        <begin position="276"/>
        <end position="329"/>
    </location>
</feature>
<dbReference type="SMART" id="SM00091">
    <property type="entry name" value="PAS"/>
    <property type="match status" value="3"/>
</dbReference>
<dbReference type="InterPro" id="IPR001633">
    <property type="entry name" value="EAL_dom"/>
</dbReference>
<dbReference type="RefSeq" id="WP_087460053.1">
    <property type="nucleotide sequence ID" value="NZ_CP021425.1"/>
</dbReference>
<dbReference type="FunFam" id="3.20.20.450:FF:000001">
    <property type="entry name" value="Cyclic di-GMP phosphodiesterase yahA"/>
    <property type="match status" value="1"/>
</dbReference>
<dbReference type="PANTHER" id="PTHR44757">
    <property type="entry name" value="DIGUANYLATE CYCLASE DGCP"/>
    <property type="match status" value="1"/>
</dbReference>
<dbReference type="InterPro" id="IPR013767">
    <property type="entry name" value="PAS_fold"/>
</dbReference>
<dbReference type="InterPro" id="IPR043128">
    <property type="entry name" value="Rev_trsase/Diguanyl_cyclase"/>
</dbReference>
<evidence type="ECO:0000259" key="6">
    <source>
        <dbReference type="PROSITE" id="PS50112"/>
    </source>
</evidence>
<dbReference type="PROSITE" id="PS50883">
    <property type="entry name" value="EAL"/>
    <property type="match status" value="1"/>
</dbReference>
<feature type="domain" description="PAS" evidence="6">
    <location>
        <begin position="197"/>
        <end position="271"/>
    </location>
</feature>
<dbReference type="InterPro" id="IPR013655">
    <property type="entry name" value="PAS_fold_3"/>
</dbReference>
<feature type="transmembrane region" description="Helical" evidence="5">
    <location>
        <begin position="6"/>
        <end position="23"/>
    </location>
</feature>
<dbReference type="AlphaFoldDB" id="A0A1Y0I3B0"/>
<feature type="domain" description="GGDEF" evidence="9">
    <location>
        <begin position="621"/>
        <end position="759"/>
    </location>
</feature>
<evidence type="ECO:0000259" key="9">
    <source>
        <dbReference type="PROSITE" id="PS50887"/>
    </source>
</evidence>
<dbReference type="KEGG" id="ome:OLMES_0799"/>
<dbReference type="SUPFAM" id="SSF55785">
    <property type="entry name" value="PYP-like sensor domain (PAS domain)"/>
    <property type="match status" value="3"/>
</dbReference>
<gene>
    <name evidence="10" type="ORF">OLMES_0799</name>
</gene>
<keyword evidence="5" id="KW-0472">Membrane</keyword>
<dbReference type="CDD" id="cd00130">
    <property type="entry name" value="PAS"/>
    <property type="match status" value="3"/>
</dbReference>
<dbReference type="Pfam" id="PF08447">
    <property type="entry name" value="PAS_3"/>
    <property type="match status" value="1"/>
</dbReference>
<accession>A0A1Y0I3B0</accession>
<protein>
    <recommendedName>
        <fullName evidence="2">cyclic-guanylate-specific phosphodiesterase</fullName>
        <ecNumber evidence="2">3.1.4.52</ecNumber>
    </recommendedName>
</protein>
<dbReference type="CDD" id="cd01948">
    <property type="entry name" value="EAL"/>
    <property type="match status" value="1"/>
</dbReference>
<evidence type="ECO:0000256" key="5">
    <source>
        <dbReference type="SAM" id="Phobius"/>
    </source>
</evidence>
<dbReference type="InterPro" id="IPR000014">
    <property type="entry name" value="PAS"/>
</dbReference>
<organism evidence="10 11">
    <name type="scientific">Oleiphilus messinensis</name>
    <dbReference type="NCBI Taxonomy" id="141451"/>
    <lineage>
        <taxon>Bacteria</taxon>
        <taxon>Pseudomonadati</taxon>
        <taxon>Pseudomonadota</taxon>
        <taxon>Gammaproteobacteria</taxon>
        <taxon>Oceanospirillales</taxon>
        <taxon>Oleiphilaceae</taxon>
        <taxon>Oleiphilus</taxon>
    </lineage>
</organism>
<dbReference type="Pfam" id="PF00563">
    <property type="entry name" value="EAL"/>
    <property type="match status" value="1"/>
</dbReference>
<dbReference type="PROSITE" id="PS50887">
    <property type="entry name" value="GGDEF"/>
    <property type="match status" value="1"/>
</dbReference>
<keyword evidence="5" id="KW-0812">Transmembrane</keyword>
<dbReference type="InterPro" id="IPR052155">
    <property type="entry name" value="Biofilm_reg_signaling"/>
</dbReference>
<dbReference type="NCBIfam" id="TIGR00254">
    <property type="entry name" value="GGDEF"/>
    <property type="match status" value="1"/>
</dbReference>
<dbReference type="GO" id="GO:0071732">
    <property type="term" value="P:cellular response to nitric oxide"/>
    <property type="evidence" value="ECO:0007669"/>
    <property type="project" value="UniProtKB-ARBA"/>
</dbReference>
<dbReference type="Pfam" id="PF13426">
    <property type="entry name" value="PAS_9"/>
    <property type="match status" value="1"/>
</dbReference>
<comment type="cofactor">
    <cofactor evidence="1">
        <name>Mg(2+)</name>
        <dbReference type="ChEBI" id="CHEBI:18420"/>
    </cofactor>
</comment>
<reference evidence="10 11" key="1">
    <citation type="submission" date="2017-05" db="EMBL/GenBank/DDBJ databases">
        <title>Genomic insights into alkan degradation activity of Oleiphilus messinensis.</title>
        <authorList>
            <person name="Kozyavkin S.A."/>
            <person name="Slesarev A.I."/>
            <person name="Golyshin P.N."/>
            <person name="Korzhenkov A."/>
            <person name="Golyshina O.N."/>
            <person name="Toshchakov S.V."/>
        </authorList>
    </citation>
    <scope>NUCLEOTIDE SEQUENCE [LARGE SCALE GENOMIC DNA]</scope>
    <source>
        <strain evidence="10 11">ME102</strain>
    </source>
</reference>
<dbReference type="Proteomes" id="UP000196027">
    <property type="component" value="Chromosome"/>
</dbReference>
<evidence type="ECO:0000256" key="3">
    <source>
        <dbReference type="ARBA" id="ARBA00022636"/>
    </source>
</evidence>
<dbReference type="Pfam" id="PF00989">
    <property type="entry name" value="PAS"/>
    <property type="match status" value="1"/>
</dbReference>
<feature type="domain" description="PAS" evidence="6">
    <location>
        <begin position="472"/>
        <end position="511"/>
    </location>
</feature>
<dbReference type="InterPro" id="IPR000700">
    <property type="entry name" value="PAS-assoc_C"/>
</dbReference>
<dbReference type="SMART" id="SM00267">
    <property type="entry name" value="GGDEF"/>
    <property type="match status" value="1"/>
</dbReference>
<dbReference type="SUPFAM" id="SSF55073">
    <property type="entry name" value="Nucleotide cyclase"/>
    <property type="match status" value="1"/>
</dbReference>
<dbReference type="NCBIfam" id="TIGR00229">
    <property type="entry name" value="sensory_box"/>
    <property type="match status" value="3"/>
</dbReference>
<dbReference type="PROSITE" id="PS50113">
    <property type="entry name" value="PAC"/>
    <property type="match status" value="3"/>
</dbReference>
<name>A0A1Y0I3B0_9GAMM</name>
<dbReference type="Gene3D" id="3.20.20.450">
    <property type="entry name" value="EAL domain"/>
    <property type="match status" value="1"/>
</dbReference>
<dbReference type="Gene3D" id="3.30.70.270">
    <property type="match status" value="1"/>
</dbReference>
<dbReference type="InterPro" id="IPR001610">
    <property type="entry name" value="PAC"/>
</dbReference>
<feature type="domain" description="PAC" evidence="7">
    <location>
        <begin position="537"/>
        <end position="589"/>
    </location>
</feature>
<evidence type="ECO:0000256" key="2">
    <source>
        <dbReference type="ARBA" id="ARBA00012282"/>
    </source>
</evidence>
<keyword evidence="5" id="KW-1133">Transmembrane helix</keyword>
<evidence type="ECO:0000313" key="10">
    <source>
        <dbReference type="EMBL" id="ARU54891.1"/>
    </source>
</evidence>
<evidence type="ECO:0000313" key="11">
    <source>
        <dbReference type="Proteomes" id="UP000196027"/>
    </source>
</evidence>
<dbReference type="Pfam" id="PF00990">
    <property type="entry name" value="GGDEF"/>
    <property type="match status" value="1"/>
</dbReference>
<keyword evidence="3" id="KW-0973">c-di-GMP</keyword>
<dbReference type="EMBL" id="CP021425">
    <property type="protein sequence ID" value="ARU54891.1"/>
    <property type="molecule type" value="Genomic_DNA"/>
</dbReference>
<feature type="domain" description="PAS" evidence="6">
    <location>
        <begin position="330"/>
        <end position="400"/>
    </location>
</feature>
<dbReference type="PROSITE" id="PS50112">
    <property type="entry name" value="PAS"/>
    <property type="match status" value="3"/>
</dbReference>
<comment type="catalytic activity">
    <reaction evidence="4">
        <text>3',3'-c-di-GMP + H2O = 5'-phosphoguanylyl(3'-&gt;5')guanosine + H(+)</text>
        <dbReference type="Rhea" id="RHEA:24902"/>
        <dbReference type="ChEBI" id="CHEBI:15377"/>
        <dbReference type="ChEBI" id="CHEBI:15378"/>
        <dbReference type="ChEBI" id="CHEBI:58754"/>
        <dbReference type="ChEBI" id="CHEBI:58805"/>
        <dbReference type="EC" id="3.1.4.52"/>
    </reaction>
    <physiologicalReaction direction="left-to-right" evidence="4">
        <dbReference type="Rhea" id="RHEA:24903"/>
    </physiologicalReaction>
</comment>
<dbReference type="SUPFAM" id="SSF141868">
    <property type="entry name" value="EAL domain-like"/>
    <property type="match status" value="1"/>
</dbReference>
<dbReference type="GO" id="GO:0071111">
    <property type="term" value="F:cyclic-guanylate-specific phosphodiesterase activity"/>
    <property type="evidence" value="ECO:0007669"/>
    <property type="project" value="UniProtKB-EC"/>
</dbReference>
<dbReference type="FunFam" id="3.30.70.270:FF:000001">
    <property type="entry name" value="Diguanylate cyclase domain protein"/>
    <property type="match status" value="1"/>
</dbReference>
<dbReference type="GO" id="GO:0006355">
    <property type="term" value="P:regulation of DNA-templated transcription"/>
    <property type="evidence" value="ECO:0007669"/>
    <property type="project" value="InterPro"/>
</dbReference>
<evidence type="ECO:0000256" key="4">
    <source>
        <dbReference type="ARBA" id="ARBA00051114"/>
    </source>
</evidence>
<dbReference type="SMART" id="SM00052">
    <property type="entry name" value="EAL"/>
    <property type="match status" value="1"/>
</dbReference>
<proteinExistence type="predicted"/>
<dbReference type="InterPro" id="IPR000160">
    <property type="entry name" value="GGDEF_dom"/>
</dbReference>
<evidence type="ECO:0000259" key="7">
    <source>
        <dbReference type="PROSITE" id="PS50113"/>
    </source>
</evidence>
<dbReference type="InterPro" id="IPR035919">
    <property type="entry name" value="EAL_sf"/>
</dbReference>